<dbReference type="PANTHER" id="PTHR47197">
    <property type="entry name" value="PROTEIN NIRF"/>
    <property type="match status" value="1"/>
</dbReference>
<sequence length="375" mass="39947">MSNIKKSVFIFLLLLGAILAGCSSASNAGEDKKSEEEPVSKVENKEREVDGNKEKADEKTAVQYYFTANEGGSISKIDAANNSIVSTIEVDGSVHNVQVSPDGKMIGVTVVPSMAGHGGEDDGHGEEMEMGAKAIFYSIENDELLQEVEGGNHPAHIVFSEDGKYAAVTNNEDNNVTVIDMPSFNVINTVETGKGPHGFRISSDSKRAYIANMGEDTVSVVNLETMKEEKRIKVGTAPVTTGVTSDGKTLVATLNGENALAVVDLATDKVDKIPVGTGPAQVYIDEKDQFAYVANQGTEEDPSSSVTVIDLIAKKATTEIKTGKGSHGVVTSPDNKRVYVTNMFEDTVSIIDKEQNKVIQTIEVKGVPNGISITN</sequence>
<dbReference type="AlphaFoldDB" id="A0AA46SML6"/>
<proteinExistence type="predicted"/>
<keyword evidence="5" id="KW-0614">Plasmid</keyword>
<feature type="signal peptide" evidence="3">
    <location>
        <begin position="1"/>
        <end position="28"/>
    </location>
</feature>
<geneLocation type="plasmid" evidence="5 6">
    <name>p1</name>
</geneLocation>
<keyword evidence="1 3" id="KW-0732">Signal</keyword>
<dbReference type="PANTHER" id="PTHR47197:SF3">
    <property type="entry name" value="DIHYDRO-HEME D1 DEHYDROGENASE"/>
    <property type="match status" value="1"/>
</dbReference>
<evidence type="ECO:0000256" key="3">
    <source>
        <dbReference type="SAM" id="SignalP"/>
    </source>
</evidence>
<accession>A0AA46SML6</accession>
<reference evidence="5" key="1">
    <citation type="submission" date="2022-10" db="EMBL/GenBank/DDBJ databases">
        <title>Mechanism of multi-heavy metal repair in Cytobacillus Firmus M7.</title>
        <authorList>
            <person name="Li X."/>
            <person name="Yu C."/>
        </authorList>
    </citation>
    <scope>NUCLEOTIDE SEQUENCE</scope>
    <source>
        <strain evidence="5">M7</strain>
        <plasmid evidence="5">p1</plasmid>
    </source>
</reference>
<evidence type="ECO:0000259" key="4">
    <source>
        <dbReference type="Pfam" id="PF21783"/>
    </source>
</evidence>
<dbReference type="Proteomes" id="UP001163104">
    <property type="component" value="Plasmid p1"/>
</dbReference>
<dbReference type="InterPro" id="IPR048433">
    <property type="entry name" value="YNCE-like_beta-prop"/>
</dbReference>
<dbReference type="Gene3D" id="2.130.10.10">
    <property type="entry name" value="YVTN repeat-like/Quinoprotein amine dehydrogenase"/>
    <property type="match status" value="2"/>
</dbReference>
<feature type="region of interest" description="Disordered" evidence="2">
    <location>
        <begin position="25"/>
        <end position="54"/>
    </location>
</feature>
<evidence type="ECO:0000313" key="5">
    <source>
        <dbReference type="EMBL" id="UYG98319.1"/>
    </source>
</evidence>
<dbReference type="InterPro" id="IPR011048">
    <property type="entry name" value="Haem_d1_sf"/>
</dbReference>
<dbReference type="PROSITE" id="PS51257">
    <property type="entry name" value="PROKAR_LIPOPROTEIN"/>
    <property type="match status" value="1"/>
</dbReference>
<dbReference type="EMBL" id="CP107028">
    <property type="protein sequence ID" value="UYG98319.1"/>
    <property type="molecule type" value="Genomic_DNA"/>
</dbReference>
<dbReference type="Pfam" id="PF21783">
    <property type="entry name" value="YNCE"/>
    <property type="match status" value="1"/>
</dbReference>
<dbReference type="InterPro" id="IPR015943">
    <property type="entry name" value="WD40/YVTN_repeat-like_dom_sf"/>
</dbReference>
<protein>
    <submittedName>
        <fullName evidence="5">YncE family protein</fullName>
    </submittedName>
</protein>
<feature type="chain" id="PRO_5041402860" evidence="3">
    <location>
        <begin position="29"/>
        <end position="375"/>
    </location>
</feature>
<name>A0AA46SML6_CYTFI</name>
<feature type="compositionally biased region" description="Basic and acidic residues" evidence="2">
    <location>
        <begin position="29"/>
        <end position="54"/>
    </location>
</feature>
<evidence type="ECO:0000256" key="2">
    <source>
        <dbReference type="SAM" id="MobiDB-lite"/>
    </source>
</evidence>
<gene>
    <name evidence="5" type="ORF">OD459_25970</name>
</gene>
<evidence type="ECO:0000256" key="1">
    <source>
        <dbReference type="ARBA" id="ARBA00022729"/>
    </source>
</evidence>
<dbReference type="InterPro" id="IPR011964">
    <property type="entry name" value="YVTN_b-propeller_repeat"/>
</dbReference>
<dbReference type="SUPFAM" id="SSF51004">
    <property type="entry name" value="C-terminal (heme d1) domain of cytochrome cd1-nitrite reductase"/>
    <property type="match status" value="1"/>
</dbReference>
<dbReference type="RefSeq" id="WP_263600320.1">
    <property type="nucleotide sequence ID" value="NZ_CP107028.1"/>
</dbReference>
<evidence type="ECO:0000313" key="6">
    <source>
        <dbReference type="Proteomes" id="UP001163104"/>
    </source>
</evidence>
<organism evidence="5 6">
    <name type="scientific">Cytobacillus firmus</name>
    <name type="common">Bacillus firmus</name>
    <dbReference type="NCBI Taxonomy" id="1399"/>
    <lineage>
        <taxon>Bacteria</taxon>
        <taxon>Bacillati</taxon>
        <taxon>Bacillota</taxon>
        <taxon>Bacilli</taxon>
        <taxon>Bacillales</taxon>
        <taxon>Bacillaceae</taxon>
        <taxon>Cytobacillus</taxon>
    </lineage>
</organism>
<feature type="domain" description="YNCE-like beta-propeller" evidence="4">
    <location>
        <begin position="230"/>
        <end position="373"/>
    </location>
</feature>
<dbReference type="NCBIfam" id="TIGR02276">
    <property type="entry name" value="beta_rpt_yvtn"/>
    <property type="match status" value="2"/>
</dbReference>
<dbReference type="InterPro" id="IPR051200">
    <property type="entry name" value="Host-pathogen_enzymatic-act"/>
</dbReference>